<feature type="non-terminal residue" evidence="3">
    <location>
        <position position="656"/>
    </location>
</feature>
<evidence type="ECO:0000256" key="1">
    <source>
        <dbReference type="SAM" id="MobiDB-lite"/>
    </source>
</evidence>
<dbReference type="RefSeq" id="XP_002947841.1">
    <property type="nucleotide sequence ID" value="XM_002947795.1"/>
</dbReference>
<organism evidence="4">
    <name type="scientific">Volvox carteri f. nagariensis</name>
    <dbReference type="NCBI Taxonomy" id="3068"/>
    <lineage>
        <taxon>Eukaryota</taxon>
        <taxon>Viridiplantae</taxon>
        <taxon>Chlorophyta</taxon>
        <taxon>core chlorophytes</taxon>
        <taxon>Chlorophyceae</taxon>
        <taxon>CS clade</taxon>
        <taxon>Chlamydomonadales</taxon>
        <taxon>Volvocaceae</taxon>
        <taxon>Volvox</taxon>
    </lineage>
</organism>
<dbReference type="InterPro" id="IPR022742">
    <property type="entry name" value="Hydrolase_4"/>
</dbReference>
<dbReference type="AlphaFoldDB" id="D8TNE9"/>
<dbReference type="KEGG" id="vcn:VOLCADRAFT_116564"/>
<keyword evidence="4" id="KW-1185">Reference proteome</keyword>
<dbReference type="InterPro" id="IPR051044">
    <property type="entry name" value="MAG_DAG_Lipase"/>
</dbReference>
<dbReference type="Pfam" id="PF12146">
    <property type="entry name" value="Hydrolase_4"/>
    <property type="match status" value="1"/>
</dbReference>
<feature type="compositionally biased region" description="Polar residues" evidence="1">
    <location>
        <begin position="376"/>
        <end position="386"/>
    </location>
</feature>
<evidence type="ECO:0000259" key="2">
    <source>
        <dbReference type="Pfam" id="PF12146"/>
    </source>
</evidence>
<gene>
    <name evidence="3" type="ORF">VOLCADRAFT_116564</name>
</gene>
<protein>
    <recommendedName>
        <fullName evidence="2">Serine aminopeptidase S33 domain-containing protein</fullName>
    </recommendedName>
</protein>
<dbReference type="OrthoDB" id="2498029at2759"/>
<feature type="region of interest" description="Disordered" evidence="1">
    <location>
        <begin position="368"/>
        <end position="392"/>
    </location>
</feature>
<feature type="domain" description="Serine aminopeptidase S33" evidence="2">
    <location>
        <begin position="77"/>
        <end position="301"/>
    </location>
</feature>
<dbReference type="STRING" id="3068.D8TNE9"/>
<dbReference type="InParanoid" id="D8TNE9"/>
<proteinExistence type="predicted"/>
<sequence>MTPIELDLHSQPKEEYLGPYGSTRIYENKLGISICQYFWPVAPDKEPKGILVLAHGHGCYLQFDWLRPQGIGKPCIYQGSFVQQLNAAGYAVCGNDNRGAGRSSGLRCYCDSFNDYVTDLLDVARSCTLLGISSFHDGLPKFVCGMSKGGAVALTAALKEPNLFSGVICLAPMVSLEKVARRGLNPYLRPLGSLLSLLIPQMPLLTTHRNTVFPDLQEAYDMDSNCYHEKTRVRNAQEYLKAAERLVANQSKLKLPLLLFHSEGDTQTDPEGTKRLWEEAESSDKTLINPPNMWHILMKEPGHELTRQALGLGDRDFRPTSLEAEHRALQEASVYGNHLHTLERSLAKWSATTDELLRAAGRFLTEGPRPRHFTQWDPSDPTTLTASPPELPPEFERLNQPSMLRRLAAGTPLVVGDMVRLGLADPMALWLAALDAAKERLSRLEHLRIRYDAARRVLHSAARAPGADELGDPAHLHLIQLEAENEPVMSEFRDAYEALGRHLQWLVDEAARLKAAVVSELQEVNSAALKGALLPPEGLLLVFPRDLLVRQEGTERPETIRAAAAAIAAHPASPAAAAAMTEAAVEAATAAAIAASGLDVPPPQLVMLGPEAPGGVGAGVATDAAVQAAAAAGMAAAQDSALSAPRELKQYERMEE</sequence>
<reference evidence="3 4" key="1">
    <citation type="journal article" date="2010" name="Science">
        <title>Genomic analysis of organismal complexity in the multicellular green alga Volvox carteri.</title>
        <authorList>
            <person name="Prochnik S.E."/>
            <person name="Umen J."/>
            <person name="Nedelcu A.M."/>
            <person name="Hallmann A."/>
            <person name="Miller S.M."/>
            <person name="Nishii I."/>
            <person name="Ferris P."/>
            <person name="Kuo A."/>
            <person name="Mitros T."/>
            <person name="Fritz-Laylin L.K."/>
            <person name="Hellsten U."/>
            <person name="Chapman J."/>
            <person name="Simakov O."/>
            <person name="Rensing S.A."/>
            <person name="Terry A."/>
            <person name="Pangilinan J."/>
            <person name="Kapitonov V."/>
            <person name="Jurka J."/>
            <person name="Salamov A."/>
            <person name="Shapiro H."/>
            <person name="Schmutz J."/>
            <person name="Grimwood J."/>
            <person name="Lindquist E."/>
            <person name="Lucas S."/>
            <person name="Grigoriev I.V."/>
            <person name="Schmitt R."/>
            <person name="Kirk D."/>
            <person name="Rokhsar D.S."/>
        </authorList>
    </citation>
    <scope>NUCLEOTIDE SEQUENCE [LARGE SCALE GENOMIC DNA]</scope>
    <source>
        <strain evidence="4">f. Nagariensis / Eve</strain>
    </source>
</reference>
<dbReference type="Gene3D" id="3.40.50.1820">
    <property type="entry name" value="alpha/beta hydrolase"/>
    <property type="match status" value="1"/>
</dbReference>
<dbReference type="GeneID" id="9621105"/>
<evidence type="ECO:0000313" key="3">
    <source>
        <dbReference type="EMBL" id="EFJ50829.1"/>
    </source>
</evidence>
<evidence type="ECO:0000313" key="4">
    <source>
        <dbReference type="Proteomes" id="UP000001058"/>
    </source>
</evidence>
<dbReference type="ESTHER" id="volca-d8tne9">
    <property type="family name" value="Monoglyceridelipase_lysophospholip"/>
</dbReference>
<dbReference type="Proteomes" id="UP000001058">
    <property type="component" value="Unassembled WGS sequence"/>
</dbReference>
<dbReference type="EMBL" id="GL378329">
    <property type="protein sequence ID" value="EFJ50829.1"/>
    <property type="molecule type" value="Genomic_DNA"/>
</dbReference>
<name>D8TNE9_VOLCA</name>
<dbReference type="InterPro" id="IPR029058">
    <property type="entry name" value="AB_hydrolase_fold"/>
</dbReference>
<dbReference type="SUPFAM" id="SSF53474">
    <property type="entry name" value="alpha/beta-Hydrolases"/>
    <property type="match status" value="1"/>
</dbReference>
<dbReference type="PANTHER" id="PTHR11614">
    <property type="entry name" value="PHOSPHOLIPASE-RELATED"/>
    <property type="match status" value="1"/>
</dbReference>
<dbReference type="eggNOG" id="KOG1455">
    <property type="taxonomic scope" value="Eukaryota"/>
</dbReference>
<accession>D8TNE9</accession>